<sequence length="152" mass="17067">MIRESEKGKPEKRTDSSAATNVCNATRVHFREPPINGRLNFFIIIESLGRPPSLMKRVTPVKARPQARLASGTQRGRSSRQKRERKIGTDDERCALVKSVGTLIREIKFSNEIHNLTLRLLTWLPPSGSAFPFAGDTMNSQNDQSPVAKQRL</sequence>
<protein>
    <submittedName>
        <fullName evidence="2">Uncharacterized protein</fullName>
    </submittedName>
</protein>
<dbReference type="Proteomes" id="UP000007755">
    <property type="component" value="Unassembled WGS sequence"/>
</dbReference>
<reference evidence="2" key="1">
    <citation type="submission" date="2011-02" db="EMBL/GenBank/DDBJ databases">
        <title>The genome of the leaf-cutting ant Acromyrmex echinatior suggests key adaptations to social evolution and fungus farming.</title>
        <authorList>
            <person name="Nygaard S."/>
            <person name="Zhang G."/>
        </authorList>
    </citation>
    <scope>NUCLEOTIDE SEQUENCE</scope>
</reference>
<accession>F4WW46</accession>
<dbReference type="AlphaFoldDB" id="F4WW46"/>
<evidence type="ECO:0000256" key="1">
    <source>
        <dbReference type="SAM" id="MobiDB-lite"/>
    </source>
</evidence>
<name>F4WW46_ACREC</name>
<evidence type="ECO:0000313" key="3">
    <source>
        <dbReference type="Proteomes" id="UP000007755"/>
    </source>
</evidence>
<keyword evidence="3" id="KW-1185">Reference proteome</keyword>
<dbReference type="EMBL" id="GL888404">
    <property type="protein sequence ID" value="EGI61635.1"/>
    <property type="molecule type" value="Genomic_DNA"/>
</dbReference>
<evidence type="ECO:0000313" key="2">
    <source>
        <dbReference type="EMBL" id="EGI61635.1"/>
    </source>
</evidence>
<gene>
    <name evidence="2" type="ORF">G5I_10200</name>
</gene>
<organism evidence="3">
    <name type="scientific">Acromyrmex echinatior</name>
    <name type="common">Panamanian leafcutter ant</name>
    <name type="synonym">Acromyrmex octospinosus echinatior</name>
    <dbReference type="NCBI Taxonomy" id="103372"/>
    <lineage>
        <taxon>Eukaryota</taxon>
        <taxon>Metazoa</taxon>
        <taxon>Ecdysozoa</taxon>
        <taxon>Arthropoda</taxon>
        <taxon>Hexapoda</taxon>
        <taxon>Insecta</taxon>
        <taxon>Pterygota</taxon>
        <taxon>Neoptera</taxon>
        <taxon>Endopterygota</taxon>
        <taxon>Hymenoptera</taxon>
        <taxon>Apocrita</taxon>
        <taxon>Aculeata</taxon>
        <taxon>Formicoidea</taxon>
        <taxon>Formicidae</taxon>
        <taxon>Myrmicinae</taxon>
        <taxon>Acromyrmex</taxon>
    </lineage>
</organism>
<dbReference type="InParanoid" id="F4WW46"/>
<proteinExistence type="predicted"/>
<feature type="region of interest" description="Disordered" evidence="1">
    <location>
        <begin position="59"/>
        <end position="88"/>
    </location>
</feature>